<dbReference type="PROSITE" id="PS51671">
    <property type="entry name" value="ACT"/>
    <property type="match status" value="2"/>
</dbReference>
<feature type="compositionally biased region" description="Low complexity" evidence="3">
    <location>
        <begin position="436"/>
        <end position="457"/>
    </location>
</feature>
<dbReference type="OrthoDB" id="2019938at2759"/>
<dbReference type="CDD" id="cd04895">
    <property type="entry name" value="ACT_ACR_1"/>
    <property type="match status" value="1"/>
</dbReference>
<evidence type="ECO:0000313" key="5">
    <source>
        <dbReference type="EMBL" id="KZV24950.1"/>
    </source>
</evidence>
<feature type="region of interest" description="Disordered" evidence="3">
    <location>
        <begin position="432"/>
        <end position="463"/>
    </location>
</feature>
<organism evidence="5 6">
    <name type="scientific">Dorcoceras hygrometricum</name>
    <dbReference type="NCBI Taxonomy" id="472368"/>
    <lineage>
        <taxon>Eukaryota</taxon>
        <taxon>Viridiplantae</taxon>
        <taxon>Streptophyta</taxon>
        <taxon>Embryophyta</taxon>
        <taxon>Tracheophyta</taxon>
        <taxon>Spermatophyta</taxon>
        <taxon>Magnoliopsida</taxon>
        <taxon>eudicotyledons</taxon>
        <taxon>Gunneridae</taxon>
        <taxon>Pentapetalae</taxon>
        <taxon>asterids</taxon>
        <taxon>lamiids</taxon>
        <taxon>Lamiales</taxon>
        <taxon>Gesneriaceae</taxon>
        <taxon>Didymocarpoideae</taxon>
        <taxon>Trichosporeae</taxon>
        <taxon>Loxocarpinae</taxon>
        <taxon>Dorcoceras</taxon>
    </lineage>
</organism>
<evidence type="ECO:0000256" key="2">
    <source>
        <dbReference type="RuleBase" id="RU369043"/>
    </source>
</evidence>
<dbReference type="GO" id="GO:0016597">
    <property type="term" value="F:amino acid binding"/>
    <property type="evidence" value="ECO:0007669"/>
    <property type="project" value="UniProtKB-UniRule"/>
</dbReference>
<dbReference type="InterPro" id="IPR040217">
    <property type="entry name" value="ACR1-12"/>
</dbReference>
<dbReference type="SUPFAM" id="SSF55021">
    <property type="entry name" value="ACT-like"/>
    <property type="match status" value="3"/>
</dbReference>
<evidence type="ECO:0000256" key="3">
    <source>
        <dbReference type="SAM" id="MobiDB-lite"/>
    </source>
</evidence>
<dbReference type="EMBL" id="KV012487">
    <property type="protein sequence ID" value="KZV24950.1"/>
    <property type="molecule type" value="Genomic_DNA"/>
</dbReference>
<dbReference type="InterPro" id="IPR002912">
    <property type="entry name" value="ACT_dom"/>
</dbReference>
<proteinExistence type="predicted"/>
<dbReference type="Gene3D" id="3.30.70.260">
    <property type="match status" value="2"/>
</dbReference>
<name>A0A2Z7AVN6_9LAMI</name>
<feature type="domain" description="ACT" evidence="4">
    <location>
        <begin position="131"/>
        <end position="211"/>
    </location>
</feature>
<dbReference type="AlphaFoldDB" id="A0A2Z7AVN6"/>
<gene>
    <name evidence="5" type="ORF">F511_01920</name>
</gene>
<accession>A0A2Z7AVN6</accession>
<sequence>MDITYKPYIDPEFESLIERINPPRVCIDNDTFPDCTLIKVDSANKQGMLMEMVQVLTDLDLIISKSYISSDGGWLMDVFHVTDQQGNKVTEQSLLCYIQEGICTSRRASKGVKHIAGQEEANQEGLAGRMVLEMTGIDRPGLMSEMSAVLAALGCHISDAVAWTHNRRVACIINVDDISVHGKITDPCRLAHIQAQLENVVEAHHYKDEPRSLRLSPPAARQTHRERRLHQIMAAEGDCEESCSCCGGTNDDIYGYEMWRKGQGTRCNRTHVQIENCKNMGYSLVSVRSRDRPKLLFDTLCALMDLQYVVSHAAISSEGSIAIQEYYLRHKNGGILESEGEKRKVIRYLVAATERRASHGLRLEICTKNRTGLLSDVTRIFRENGLSITRAEIGTRGEKAFGTFYVKDVSDDDVSPRTLEIVRQEIGGTVIVDNKSSSGASPEASFSRAKGSSSSSSGIEEGPRLSFGSLLWAQLERLSNNFRPIKS</sequence>
<dbReference type="InterPro" id="IPR045865">
    <property type="entry name" value="ACT-like_dom_sf"/>
</dbReference>
<dbReference type="PANTHER" id="PTHR31096">
    <property type="entry name" value="ACT DOMAIN-CONTAINING PROTEIN ACR4-RELATED"/>
    <property type="match status" value="1"/>
</dbReference>
<evidence type="ECO:0000259" key="4">
    <source>
        <dbReference type="PROSITE" id="PS51671"/>
    </source>
</evidence>
<evidence type="ECO:0000256" key="1">
    <source>
        <dbReference type="ARBA" id="ARBA00022737"/>
    </source>
</evidence>
<dbReference type="PANTHER" id="PTHR31096:SF7">
    <property type="entry name" value="ACT DOMAIN-CONTAINING PROTEIN ACR1"/>
    <property type="match status" value="1"/>
</dbReference>
<evidence type="ECO:0000313" key="6">
    <source>
        <dbReference type="Proteomes" id="UP000250235"/>
    </source>
</evidence>
<reference evidence="5 6" key="1">
    <citation type="journal article" date="2015" name="Proc. Natl. Acad. Sci. U.S.A.">
        <title>The resurrection genome of Boea hygrometrica: A blueprint for survival of dehydration.</title>
        <authorList>
            <person name="Xiao L."/>
            <person name="Yang G."/>
            <person name="Zhang L."/>
            <person name="Yang X."/>
            <person name="Zhao S."/>
            <person name="Ji Z."/>
            <person name="Zhou Q."/>
            <person name="Hu M."/>
            <person name="Wang Y."/>
            <person name="Chen M."/>
            <person name="Xu Y."/>
            <person name="Jin H."/>
            <person name="Xiao X."/>
            <person name="Hu G."/>
            <person name="Bao F."/>
            <person name="Hu Y."/>
            <person name="Wan P."/>
            <person name="Li L."/>
            <person name="Deng X."/>
            <person name="Kuang T."/>
            <person name="Xiang C."/>
            <person name="Zhu J.K."/>
            <person name="Oliver M.J."/>
            <person name="He Y."/>
        </authorList>
    </citation>
    <scope>NUCLEOTIDE SEQUENCE [LARGE SCALE GENOMIC DNA]</scope>
    <source>
        <strain evidence="6">cv. XS01</strain>
    </source>
</reference>
<dbReference type="Pfam" id="PF01842">
    <property type="entry name" value="ACT"/>
    <property type="match status" value="1"/>
</dbReference>
<keyword evidence="1 2" id="KW-0677">Repeat</keyword>
<dbReference type="Proteomes" id="UP000250235">
    <property type="component" value="Unassembled WGS sequence"/>
</dbReference>
<feature type="domain" description="ACT" evidence="4">
    <location>
        <begin position="362"/>
        <end position="439"/>
    </location>
</feature>
<keyword evidence="6" id="KW-1185">Reference proteome</keyword>
<comment type="function">
    <text evidence="2">Binds amino acids.</text>
</comment>
<protein>
    <recommendedName>
        <fullName evidence="2">ACT domain-containing protein ACR</fullName>
    </recommendedName>
    <alternativeName>
        <fullName evidence="2">Protein ACT DOMAIN REPEATS</fullName>
    </alternativeName>
</protein>